<dbReference type="FunFam" id="3.30.300.30:FF:000005">
    <property type="entry name" value="Acyl-coenzyme A synthetase ACSM5, mitochondrial"/>
    <property type="match status" value="1"/>
</dbReference>
<dbReference type="PANTHER" id="PTHR24095:SF14">
    <property type="entry name" value="ACETYL-COENZYME A SYNTHETASE 1"/>
    <property type="match status" value="1"/>
</dbReference>
<dbReference type="SUPFAM" id="SSF56801">
    <property type="entry name" value="Acetyl-CoA synthetase-like"/>
    <property type="match status" value="1"/>
</dbReference>
<evidence type="ECO:0000256" key="6">
    <source>
        <dbReference type="ARBA" id="ARBA00022990"/>
    </source>
</evidence>
<evidence type="ECO:0000313" key="9">
    <source>
        <dbReference type="EMBL" id="SFS43953.1"/>
    </source>
</evidence>
<gene>
    <name evidence="9" type="ORF">SAMN05444972_102147</name>
</gene>
<organism evidence="9 10">
    <name type="scientific">Marininema halotolerans</name>
    <dbReference type="NCBI Taxonomy" id="1155944"/>
    <lineage>
        <taxon>Bacteria</taxon>
        <taxon>Bacillati</taxon>
        <taxon>Bacillota</taxon>
        <taxon>Bacilli</taxon>
        <taxon>Bacillales</taxon>
        <taxon>Thermoactinomycetaceae</taxon>
        <taxon>Marininema</taxon>
    </lineage>
</organism>
<dbReference type="InterPro" id="IPR042099">
    <property type="entry name" value="ANL_N_sf"/>
</dbReference>
<evidence type="ECO:0000256" key="2">
    <source>
        <dbReference type="ARBA" id="ARBA00013275"/>
    </source>
</evidence>
<dbReference type="GO" id="GO:0005524">
    <property type="term" value="F:ATP binding"/>
    <property type="evidence" value="ECO:0007669"/>
    <property type="project" value="UniProtKB-KW"/>
</dbReference>
<reference evidence="10" key="1">
    <citation type="submission" date="2016-10" db="EMBL/GenBank/DDBJ databases">
        <authorList>
            <person name="Varghese N."/>
            <person name="Submissions S."/>
        </authorList>
    </citation>
    <scope>NUCLEOTIDE SEQUENCE [LARGE SCALE GENOMIC DNA]</scope>
    <source>
        <strain evidence="10">DSM 45789</strain>
    </source>
</reference>
<dbReference type="GO" id="GO:0003987">
    <property type="term" value="F:acetate-CoA ligase activity"/>
    <property type="evidence" value="ECO:0007669"/>
    <property type="project" value="UniProtKB-EC"/>
</dbReference>
<name>A0A1I6PUR3_9BACL</name>
<dbReference type="PANTHER" id="PTHR24095">
    <property type="entry name" value="ACETYL-COENZYME A SYNTHETASE"/>
    <property type="match status" value="1"/>
</dbReference>
<proteinExistence type="inferred from homology"/>
<dbReference type="GO" id="GO:0005829">
    <property type="term" value="C:cytosol"/>
    <property type="evidence" value="ECO:0007669"/>
    <property type="project" value="TreeGrafter"/>
</dbReference>
<dbReference type="Proteomes" id="UP000198660">
    <property type="component" value="Unassembled WGS sequence"/>
</dbReference>
<keyword evidence="6" id="KW-0007">Acetylation</keyword>
<protein>
    <recommendedName>
        <fullName evidence="2">acetate--CoA ligase</fullName>
        <ecNumber evidence="2">6.2.1.1</ecNumber>
    </recommendedName>
</protein>
<dbReference type="Pfam" id="PF00501">
    <property type="entry name" value="AMP-binding"/>
    <property type="match status" value="1"/>
</dbReference>
<evidence type="ECO:0000256" key="1">
    <source>
        <dbReference type="ARBA" id="ARBA00006432"/>
    </source>
</evidence>
<comment type="similarity">
    <text evidence="1">Belongs to the ATP-dependent AMP-binding enzyme family.</text>
</comment>
<sequence length="572" mass="64663">MKTTELIEAMTTGHNMESYEQTYASFQWEEGEKAFSWYKTGKVNAAHEAIDRHVESGRGEHPALLYSDPDRTNQYTFREVKEQSDKFGNVLRKLGIGKGERVFIFMPRTPELYFSFLGTLKVGAIAGPLFEAFMEGAVRDRLVDSEAIALVTTPDLLSRVPHHELPALKHIILVGGEADEAHGFYSFEKEMDAASSSFEIEWVDREDGMLIHYTSGSTGKPKGVYHVHNAMLQHYQTGKWVLDLQSEDIYWCTADPGWVTGTAYGIFAPWLNGVTNVIRGGRFSPEDWYQTLAKNGVTVWYSAPTAFRMLMGAGEEPIKQADLSKLRHVLSVGEPLNPEVVRWGLKAFNQRIHDSWWMTETGGILISNYPTMEIKPGSMGKPFPGIQAAIIDDEGRELPPMQMGNLAIRTPWPSLMQKIWKNKAKYEEYFRVEGWYISGDSAYRDEDGYFWFQGRIDDVINTSGERVGPFEVESKLVEHPAVAEAGVIGKPDPMRGEIIKAFIALRKGYEASDELKEEIRLFVKEGLAAHAAPREIEFKDKLPKTRSGKIMRRVLKAWELDLPTGDLSTMED</sequence>
<feature type="domain" description="AMP-dependent synthetase/ligase" evidence="7">
    <location>
        <begin position="57"/>
        <end position="417"/>
    </location>
</feature>
<accession>A0A1I6PUR3</accession>
<dbReference type="Gene3D" id="3.30.300.30">
    <property type="match status" value="1"/>
</dbReference>
<dbReference type="PROSITE" id="PS00455">
    <property type="entry name" value="AMP_BINDING"/>
    <property type="match status" value="1"/>
</dbReference>
<evidence type="ECO:0000256" key="3">
    <source>
        <dbReference type="ARBA" id="ARBA00022598"/>
    </source>
</evidence>
<evidence type="ECO:0000256" key="5">
    <source>
        <dbReference type="ARBA" id="ARBA00022840"/>
    </source>
</evidence>
<dbReference type="Gene3D" id="3.40.50.12780">
    <property type="entry name" value="N-terminal domain of ligase-like"/>
    <property type="match status" value="1"/>
</dbReference>
<dbReference type="InterPro" id="IPR020845">
    <property type="entry name" value="AMP-binding_CS"/>
</dbReference>
<dbReference type="InterPro" id="IPR025110">
    <property type="entry name" value="AMP-bd_C"/>
</dbReference>
<keyword evidence="5" id="KW-0067">ATP-binding</keyword>
<dbReference type="InterPro" id="IPR045851">
    <property type="entry name" value="AMP-bd_C_sf"/>
</dbReference>
<dbReference type="EMBL" id="FPAA01000002">
    <property type="protein sequence ID" value="SFS43953.1"/>
    <property type="molecule type" value="Genomic_DNA"/>
</dbReference>
<keyword evidence="10" id="KW-1185">Reference proteome</keyword>
<evidence type="ECO:0000259" key="7">
    <source>
        <dbReference type="Pfam" id="PF00501"/>
    </source>
</evidence>
<dbReference type="Pfam" id="PF13193">
    <property type="entry name" value="AMP-binding_C"/>
    <property type="match status" value="1"/>
</dbReference>
<dbReference type="GO" id="GO:0006085">
    <property type="term" value="P:acetyl-CoA biosynthetic process"/>
    <property type="evidence" value="ECO:0007669"/>
    <property type="project" value="TreeGrafter"/>
</dbReference>
<keyword evidence="3" id="KW-0436">Ligase</keyword>
<dbReference type="EC" id="6.2.1.1" evidence="2"/>
<dbReference type="InterPro" id="IPR000873">
    <property type="entry name" value="AMP-dep_synth/lig_dom"/>
</dbReference>
<evidence type="ECO:0000256" key="4">
    <source>
        <dbReference type="ARBA" id="ARBA00022741"/>
    </source>
</evidence>
<keyword evidence="4" id="KW-0547">Nucleotide-binding</keyword>
<dbReference type="NCBIfam" id="NF003313">
    <property type="entry name" value="PRK04319.1"/>
    <property type="match status" value="1"/>
</dbReference>
<dbReference type="OrthoDB" id="9778383at2"/>
<evidence type="ECO:0000313" key="10">
    <source>
        <dbReference type="Proteomes" id="UP000198660"/>
    </source>
</evidence>
<feature type="domain" description="AMP-binding enzyme C-terminal" evidence="8">
    <location>
        <begin position="471"/>
        <end position="549"/>
    </location>
</feature>
<evidence type="ECO:0000259" key="8">
    <source>
        <dbReference type="Pfam" id="PF13193"/>
    </source>
</evidence>
<dbReference type="AlphaFoldDB" id="A0A1I6PUR3"/>
<dbReference type="RefSeq" id="WP_091833891.1">
    <property type="nucleotide sequence ID" value="NZ_FPAA01000002.1"/>
</dbReference>